<dbReference type="SUPFAM" id="SSF56300">
    <property type="entry name" value="Metallo-dependent phosphatases"/>
    <property type="match status" value="1"/>
</dbReference>
<dbReference type="EMBL" id="JAJIRN010000001">
    <property type="protein sequence ID" value="MCV2366911.1"/>
    <property type="molecule type" value="Genomic_DNA"/>
</dbReference>
<evidence type="ECO:0000313" key="4">
    <source>
        <dbReference type="Proteomes" id="UP001209701"/>
    </source>
</evidence>
<dbReference type="Gene3D" id="3.60.21.70">
    <property type="entry name" value="PhoD-like phosphatase"/>
    <property type="match status" value="1"/>
</dbReference>
<dbReference type="InterPro" id="IPR052900">
    <property type="entry name" value="Phospholipid_Metab_Enz"/>
</dbReference>
<accession>A0ABT2Y9D7</accession>
<dbReference type="InterPro" id="IPR029052">
    <property type="entry name" value="Metallo-depent_PP-like"/>
</dbReference>
<dbReference type="PANTHER" id="PTHR43606:SF2">
    <property type="entry name" value="ALKALINE PHOSPHATASE FAMILY PROTEIN (AFU_ORTHOLOGUE AFUA_5G03860)"/>
    <property type="match status" value="1"/>
</dbReference>
<proteinExistence type="predicted"/>
<dbReference type="Proteomes" id="UP001209701">
    <property type="component" value="Unassembled WGS sequence"/>
</dbReference>
<evidence type="ECO:0000259" key="2">
    <source>
        <dbReference type="Pfam" id="PF16655"/>
    </source>
</evidence>
<dbReference type="PROSITE" id="PS51257">
    <property type="entry name" value="PROKAR_LIPOPROTEIN"/>
    <property type="match status" value="1"/>
</dbReference>
<dbReference type="RefSeq" id="WP_263569524.1">
    <property type="nucleotide sequence ID" value="NZ_JAJIRN010000001.1"/>
</dbReference>
<sequence>MDRRSFLRKSVLQTGALITATSALTGLSGCGGGGDSGGEAIVPLPPTFPGTNQPLPATPAATGAFKFPQSVASGDPKSDGALLWTRVVPAAADDILSASTAVNFSVRLRISSADNSSLLGSNTALSGNIDAEADVPVFGFYDNSVRHRISGLKAATTYYYQFTAGDTRSKVGRFKTAPAADADIDSAKFAFMACQDWSVNHWAGLTSLAKEDIDFVVHLGDYIYEAVGADYQAGGVEPAHTALVLPNGGALPGGGKYAASLADYRYLYKRYRSDARLQAVHERFAFVAVWDDHEFSDDCWQDRTTYDNGSFNPATGAADNTVQTSRRLSASQAWFEFMPADISFTLDAGYGISNIRIYRDLKFGKLMHLVMTDQRLYRADHLIPEAAPSPLDGKPLGQIGARYMVPETTLAGIEAQKIAAATSLGLPDPMTLVTVLGTAQRQWWMETMKNSTSLWKIWGNETSLMKMIVDGAKLPTAPAALKTRFILNADQWDGYNGERKQLMAHLASNKVSNVVAVTGDIHAFFAGTVMDDFNAASPKPVMVDLVTAGISSNSFFSYFVGAANSPAFAAVKPLVLVNEVACEDIAIQMLSAAIAMASGVTDLSNTAAIQAAVMAAIGAGLIPLAAVQPTPGLSASPINTFDETLNGHMGDTIAATNARLSGEGKSVPCKTLYLLIADSLAKALGIPIGFVPAAEVVKRMNPFANSTTGVPPSANNPWLSYVDSNAQGYAVVNVSKTELVCDFKKLTPLVGGAAPSTPVASVKRVRVPVGKAQVLVD</sequence>
<dbReference type="InterPro" id="IPR018946">
    <property type="entry name" value="PhoD-like_MPP"/>
</dbReference>
<protein>
    <submittedName>
        <fullName evidence="3">Alkaline phosphatase D family protein</fullName>
    </submittedName>
</protein>
<keyword evidence="4" id="KW-1185">Reference proteome</keyword>
<dbReference type="InterPro" id="IPR038607">
    <property type="entry name" value="PhoD-like_sf"/>
</dbReference>
<dbReference type="CDD" id="cd07389">
    <property type="entry name" value="MPP_PhoD"/>
    <property type="match status" value="1"/>
</dbReference>
<dbReference type="Pfam" id="PF09423">
    <property type="entry name" value="PhoD"/>
    <property type="match status" value="1"/>
</dbReference>
<gene>
    <name evidence="3" type="ORF">LNV07_02215</name>
</gene>
<feature type="domain" description="Phospholipase D N-terminal" evidence="2">
    <location>
        <begin position="70"/>
        <end position="176"/>
    </location>
</feature>
<dbReference type="Pfam" id="PF16655">
    <property type="entry name" value="PhoD_N"/>
    <property type="match status" value="1"/>
</dbReference>
<evidence type="ECO:0000259" key="1">
    <source>
        <dbReference type="Pfam" id="PF09423"/>
    </source>
</evidence>
<dbReference type="Gene3D" id="2.60.40.380">
    <property type="entry name" value="Purple acid phosphatase-like, N-terminal"/>
    <property type="match status" value="1"/>
</dbReference>
<feature type="domain" description="PhoD-like phosphatase metallophosphatase" evidence="1">
    <location>
        <begin position="189"/>
        <end position="560"/>
    </location>
</feature>
<name>A0ABT2Y9D7_9BURK</name>
<reference evidence="3 4" key="1">
    <citation type="submission" date="2021-11" db="EMBL/GenBank/DDBJ databases">
        <authorList>
            <person name="Liang Q."/>
            <person name="Mou H."/>
            <person name="Liu Z."/>
        </authorList>
    </citation>
    <scope>NUCLEOTIDE SEQUENCE [LARGE SCALE GENOMIC DNA]</scope>
    <source>
        <strain evidence="3 4">CHU3</strain>
    </source>
</reference>
<comment type="caution">
    <text evidence="3">The sequence shown here is derived from an EMBL/GenBank/DDBJ whole genome shotgun (WGS) entry which is preliminary data.</text>
</comment>
<dbReference type="InterPro" id="IPR032093">
    <property type="entry name" value="PhoD_N"/>
</dbReference>
<dbReference type="PANTHER" id="PTHR43606">
    <property type="entry name" value="PHOSPHATASE, PUTATIVE (AFU_ORTHOLOGUE AFUA_6G08710)-RELATED"/>
    <property type="match status" value="1"/>
</dbReference>
<evidence type="ECO:0000313" key="3">
    <source>
        <dbReference type="EMBL" id="MCV2366911.1"/>
    </source>
</evidence>
<organism evidence="3 4">
    <name type="scientific">Roseateles oligotrophus</name>
    <dbReference type="NCBI Taxonomy" id="1769250"/>
    <lineage>
        <taxon>Bacteria</taxon>
        <taxon>Pseudomonadati</taxon>
        <taxon>Pseudomonadota</taxon>
        <taxon>Betaproteobacteria</taxon>
        <taxon>Burkholderiales</taxon>
        <taxon>Sphaerotilaceae</taxon>
        <taxon>Roseateles</taxon>
    </lineage>
</organism>